<dbReference type="SMART" id="SM00870">
    <property type="entry name" value="Asparaginase"/>
    <property type="match status" value="1"/>
</dbReference>
<dbReference type="InterPro" id="IPR037152">
    <property type="entry name" value="L-asparaginase_N_sf"/>
</dbReference>
<dbReference type="Pfam" id="PF17763">
    <property type="entry name" value="Asparaginase_C"/>
    <property type="match status" value="1"/>
</dbReference>
<evidence type="ECO:0000313" key="5">
    <source>
        <dbReference type="Proteomes" id="UP001301869"/>
    </source>
</evidence>
<evidence type="ECO:0000259" key="3">
    <source>
        <dbReference type="Pfam" id="PF17763"/>
    </source>
</evidence>
<dbReference type="Pfam" id="PF00710">
    <property type="entry name" value="Asparaginase"/>
    <property type="match status" value="1"/>
</dbReference>
<dbReference type="PANTHER" id="PTHR11707:SF28">
    <property type="entry name" value="60 KDA LYSOPHOSPHOLIPASE"/>
    <property type="match status" value="1"/>
</dbReference>
<proteinExistence type="predicted"/>
<sequence>MGNTADRRHALPVRVIYTGGTVGMLPGAGGLAPGGDFAARLEKALATLPADRRRTLPARRVHSYSRLIDSSAVTPLDWHALAEDIRAHRTGYAGVVVVHGTDTLSWTAASLALQLRAPGLPVIVTGAMQPLEASGSDALGNLEGALRFAAEPGLDGVAVYFAGRLLHGARATKEHASAADAFASPNAPALGDYRGAPRLFTSSPGMATNAAEPDDEIDSLLTRASADYERVSRGEVARIVLWPGIAAWQLSAWLEDSRVTGALLELWGAGNMADDPALRAVLERAGNRGKLMAAVSQCPRGSVAMGAYAAGQGLEQAGVLSGADMTPEAVYTKLVHLLALPLDNAARRRLFAACWAGERSEG</sequence>
<dbReference type="InterPro" id="IPR041725">
    <property type="entry name" value="L-asparaginase_I"/>
</dbReference>
<dbReference type="PROSITE" id="PS51732">
    <property type="entry name" value="ASN_GLN_ASE_3"/>
    <property type="match status" value="1"/>
</dbReference>
<dbReference type="InterPro" id="IPR027475">
    <property type="entry name" value="Asparaginase/glutaminase_AS2"/>
</dbReference>
<dbReference type="PRINTS" id="PR00139">
    <property type="entry name" value="ASNGLNASE"/>
</dbReference>
<dbReference type="SUPFAM" id="SSF53774">
    <property type="entry name" value="Glutaminase/Asparaginase"/>
    <property type="match status" value="1"/>
</dbReference>
<keyword evidence="5" id="KW-1185">Reference proteome</keyword>
<protein>
    <submittedName>
        <fullName evidence="4">Asparaginase</fullName>
    </submittedName>
</protein>
<dbReference type="PROSITE" id="PS00917">
    <property type="entry name" value="ASN_GLN_ASE_2"/>
    <property type="match status" value="1"/>
</dbReference>
<dbReference type="InterPro" id="IPR006034">
    <property type="entry name" value="Asparaginase/glutaminase-like"/>
</dbReference>
<accession>A0ABY9YWT6</accession>
<dbReference type="InterPro" id="IPR027473">
    <property type="entry name" value="L-asparaginase_C"/>
</dbReference>
<dbReference type="PANTHER" id="PTHR11707">
    <property type="entry name" value="L-ASPARAGINASE"/>
    <property type="match status" value="1"/>
</dbReference>
<dbReference type="PIRSF" id="PIRSF001220">
    <property type="entry name" value="L-ASNase_gatD"/>
    <property type="match status" value="1"/>
</dbReference>
<feature type="domain" description="Asparaginase/glutaminase C-terminal" evidence="3">
    <location>
        <begin position="236"/>
        <end position="351"/>
    </location>
</feature>
<dbReference type="SFLD" id="SFLDS00057">
    <property type="entry name" value="Glutaminase/Asparaginase"/>
    <property type="match status" value="1"/>
</dbReference>
<feature type="active site" evidence="1">
    <location>
        <position position="101"/>
    </location>
</feature>
<evidence type="ECO:0000313" key="4">
    <source>
        <dbReference type="EMBL" id="WNK18805.1"/>
    </source>
</evidence>
<reference evidence="4 5" key="1">
    <citation type="submission" date="2023-03" db="EMBL/GenBank/DDBJ databases">
        <title>Halomonas sp. nov., isolated from Korean tranditional fermented seafood 'Jeotgal'.</title>
        <authorList>
            <person name="Kim B."/>
            <person name="Shin N.-R."/>
        </authorList>
    </citation>
    <scope>NUCLEOTIDE SEQUENCE [LARGE SCALE GENOMIC DNA]</scope>
    <source>
        <strain evidence="4 5">SG2L-4</strain>
    </source>
</reference>
<dbReference type="Gene3D" id="3.40.50.40">
    <property type="match status" value="1"/>
</dbReference>
<name>A0ABY9YWT6_9GAMM</name>
<dbReference type="InterPro" id="IPR027474">
    <property type="entry name" value="L-asparaginase_N"/>
</dbReference>
<dbReference type="Proteomes" id="UP001301869">
    <property type="component" value="Chromosome"/>
</dbReference>
<dbReference type="Gene3D" id="3.40.50.1170">
    <property type="entry name" value="L-asparaginase, N-terminal domain"/>
    <property type="match status" value="1"/>
</dbReference>
<evidence type="ECO:0000256" key="1">
    <source>
        <dbReference type="PROSITE-ProRule" id="PRU10100"/>
    </source>
</evidence>
<dbReference type="EMBL" id="CP119391">
    <property type="protein sequence ID" value="WNK18805.1"/>
    <property type="molecule type" value="Genomic_DNA"/>
</dbReference>
<dbReference type="CDD" id="cd08963">
    <property type="entry name" value="L-asparaginase_I"/>
    <property type="match status" value="1"/>
</dbReference>
<evidence type="ECO:0000259" key="2">
    <source>
        <dbReference type="Pfam" id="PF00710"/>
    </source>
</evidence>
<organism evidence="4 5">
    <name type="scientific">Halomonas piscis</name>
    <dbReference type="NCBI Taxonomy" id="3031727"/>
    <lineage>
        <taxon>Bacteria</taxon>
        <taxon>Pseudomonadati</taxon>
        <taxon>Pseudomonadota</taxon>
        <taxon>Gammaproteobacteria</taxon>
        <taxon>Oceanospirillales</taxon>
        <taxon>Halomonadaceae</taxon>
        <taxon>Halomonas</taxon>
    </lineage>
</organism>
<dbReference type="RefSeq" id="WP_311881751.1">
    <property type="nucleotide sequence ID" value="NZ_CP119391.1"/>
</dbReference>
<dbReference type="InterPro" id="IPR040919">
    <property type="entry name" value="Asparaginase_C"/>
</dbReference>
<gene>
    <name evidence="4" type="ORF">P1P91_07785</name>
</gene>
<dbReference type="PIRSF" id="PIRSF500176">
    <property type="entry name" value="L_ASNase"/>
    <property type="match status" value="1"/>
</dbReference>
<dbReference type="InterPro" id="IPR036152">
    <property type="entry name" value="Asp/glu_Ase-like_sf"/>
</dbReference>
<feature type="domain" description="L-asparaginase N-terminal" evidence="2">
    <location>
        <begin position="13"/>
        <end position="195"/>
    </location>
</feature>